<dbReference type="InterPro" id="IPR017905">
    <property type="entry name" value="ERV/ALR_sulphydryl_oxidase"/>
</dbReference>
<dbReference type="Gene3D" id="1.20.120.310">
    <property type="entry name" value="ERV/ALR sulfhydryl oxidase domain"/>
    <property type="match status" value="1"/>
</dbReference>
<dbReference type="InterPro" id="IPR036774">
    <property type="entry name" value="ERV/ALR_sulphydryl_oxid_sf"/>
</dbReference>
<evidence type="ECO:0000256" key="7">
    <source>
        <dbReference type="ARBA" id="ARBA00023157"/>
    </source>
</evidence>
<dbReference type="OMA" id="TWMCEAH"/>
<evidence type="ECO:0000256" key="8">
    <source>
        <dbReference type="RuleBase" id="RU371123"/>
    </source>
</evidence>
<dbReference type="Gene3D" id="4.10.320.60">
    <property type="match status" value="1"/>
</dbReference>
<evidence type="ECO:0000313" key="11">
    <source>
        <dbReference type="Proteomes" id="UP000243081"/>
    </source>
</evidence>
<comment type="catalytic activity">
    <reaction evidence="8">
        <text>2 R'C(R)SH + O2 = R'C(R)S-S(R)CR' + H2O2</text>
        <dbReference type="Rhea" id="RHEA:17357"/>
        <dbReference type="ChEBI" id="CHEBI:15379"/>
        <dbReference type="ChEBI" id="CHEBI:16240"/>
        <dbReference type="ChEBI" id="CHEBI:16520"/>
        <dbReference type="ChEBI" id="CHEBI:17412"/>
        <dbReference type="EC" id="1.8.3.2"/>
    </reaction>
</comment>
<comment type="subcellular location">
    <subcellularLocation>
        <location evidence="2">Mitochondrion intermembrane space</location>
    </subcellularLocation>
</comment>
<proteinExistence type="predicted"/>
<accession>A0A179IHQ7</accession>
<sequence length="196" mass="21914">MVEEAREDTVDAVPVAAVHVGDQPQGPKGVVLDKDGKPCRSCTSGAAFSAWAAQTKQRVKGDKPATMTTMRTTTTTTTTTDSRADCPPDVEILGRSSWTLLHTIAATYPDTPSRTQQADMLRFMDLFSKLYPCWVCAEDFQSYIVKRVPKVTSRDEFGQWMCNAHNDVNRKLGKKEFDCSKWLERWKTGPKDGRCD</sequence>
<evidence type="ECO:0000256" key="1">
    <source>
        <dbReference type="ARBA" id="ARBA00001974"/>
    </source>
</evidence>
<keyword evidence="3 8" id="KW-0285">Flavoprotein</keyword>
<dbReference type="PANTHER" id="PTHR12645">
    <property type="entry name" value="ALR/ERV"/>
    <property type="match status" value="1"/>
</dbReference>
<gene>
    <name evidence="10" type="ORF">LLEC1_02713</name>
</gene>
<evidence type="ECO:0000313" key="10">
    <source>
        <dbReference type="EMBL" id="OAR01300.1"/>
    </source>
</evidence>
<dbReference type="GO" id="GO:0050660">
    <property type="term" value="F:flavin adenine dinucleotide binding"/>
    <property type="evidence" value="ECO:0007669"/>
    <property type="project" value="TreeGrafter"/>
</dbReference>
<dbReference type="EC" id="1.8.3.2" evidence="8"/>
<comment type="caution">
    <text evidence="10">The sequence shown here is derived from an EMBL/GenBank/DDBJ whole genome shotgun (WGS) entry which is preliminary data.</text>
</comment>
<dbReference type="GO" id="GO:0016971">
    <property type="term" value="F:flavin-dependent sulfhydryl oxidase activity"/>
    <property type="evidence" value="ECO:0007669"/>
    <property type="project" value="InterPro"/>
</dbReference>
<keyword evidence="5 8" id="KW-0560">Oxidoreductase</keyword>
<dbReference type="Pfam" id="PF04777">
    <property type="entry name" value="Evr1_Alr"/>
    <property type="match status" value="1"/>
</dbReference>
<evidence type="ECO:0000256" key="4">
    <source>
        <dbReference type="ARBA" id="ARBA00022827"/>
    </source>
</evidence>
<evidence type="ECO:0000259" key="9">
    <source>
        <dbReference type="PROSITE" id="PS51324"/>
    </source>
</evidence>
<keyword evidence="4 8" id="KW-0274">FAD</keyword>
<evidence type="ECO:0000256" key="6">
    <source>
        <dbReference type="ARBA" id="ARBA00023128"/>
    </source>
</evidence>
<dbReference type="FunFam" id="1.20.120.310:FF:000003">
    <property type="entry name" value="Sulfhydryl oxidase"/>
    <property type="match status" value="1"/>
</dbReference>
<dbReference type="GO" id="GO:0005758">
    <property type="term" value="C:mitochondrial intermembrane space"/>
    <property type="evidence" value="ECO:0007669"/>
    <property type="project" value="UniProtKB-SubCell"/>
</dbReference>
<comment type="cofactor">
    <cofactor evidence="1 8">
        <name>FAD</name>
        <dbReference type="ChEBI" id="CHEBI:57692"/>
    </cofactor>
</comment>
<dbReference type="PROSITE" id="PS51324">
    <property type="entry name" value="ERV_ALR"/>
    <property type="match status" value="1"/>
</dbReference>
<keyword evidence="7" id="KW-1015">Disulfide bond</keyword>
<evidence type="ECO:0000256" key="5">
    <source>
        <dbReference type="ARBA" id="ARBA00023002"/>
    </source>
</evidence>
<dbReference type="OrthoDB" id="17199at2759"/>
<protein>
    <recommendedName>
        <fullName evidence="8">Sulfhydryl oxidase</fullName>
        <ecNumber evidence="8">1.8.3.2</ecNumber>
    </recommendedName>
</protein>
<dbReference type="PANTHER" id="PTHR12645:SF0">
    <property type="entry name" value="FAD-LINKED SULFHYDRYL OXIDASE ALR"/>
    <property type="match status" value="1"/>
</dbReference>
<keyword evidence="6" id="KW-0496">Mitochondrion</keyword>
<dbReference type="EMBL" id="LUKN01001243">
    <property type="protein sequence ID" value="OAR01300.1"/>
    <property type="molecule type" value="Genomic_DNA"/>
</dbReference>
<dbReference type="InterPro" id="IPR039799">
    <property type="entry name" value="ALR/ERV"/>
</dbReference>
<organism evidence="10 11">
    <name type="scientific">Cordyceps confragosa</name>
    <name type="common">Lecanicillium lecanii</name>
    <dbReference type="NCBI Taxonomy" id="2714763"/>
    <lineage>
        <taxon>Eukaryota</taxon>
        <taxon>Fungi</taxon>
        <taxon>Dikarya</taxon>
        <taxon>Ascomycota</taxon>
        <taxon>Pezizomycotina</taxon>
        <taxon>Sordariomycetes</taxon>
        <taxon>Hypocreomycetidae</taxon>
        <taxon>Hypocreales</taxon>
        <taxon>Cordycipitaceae</taxon>
        <taxon>Akanthomyces</taxon>
    </lineage>
</organism>
<dbReference type="Proteomes" id="UP000243081">
    <property type="component" value="Unassembled WGS sequence"/>
</dbReference>
<feature type="domain" description="ERV/ALR sulfhydryl oxidase" evidence="9">
    <location>
        <begin position="86"/>
        <end position="186"/>
    </location>
</feature>
<dbReference type="AlphaFoldDB" id="A0A179IHQ7"/>
<name>A0A179IHQ7_CORDF</name>
<keyword evidence="11" id="KW-1185">Reference proteome</keyword>
<reference evidence="10 11" key="1">
    <citation type="submission" date="2016-03" db="EMBL/GenBank/DDBJ databases">
        <title>Fine-scale spatial genetic structure of a fungal parasite of coffee scale insects.</title>
        <authorList>
            <person name="Jackson D."/>
            <person name="Zemenick K.A."/>
            <person name="Malloure B."/>
            <person name="Quandt C.A."/>
            <person name="James T.Y."/>
        </authorList>
    </citation>
    <scope>NUCLEOTIDE SEQUENCE [LARGE SCALE GENOMIC DNA]</scope>
    <source>
        <strain evidence="10 11">UM487</strain>
    </source>
</reference>
<dbReference type="SUPFAM" id="SSF69000">
    <property type="entry name" value="FAD-dependent thiol oxidase"/>
    <property type="match status" value="1"/>
</dbReference>
<evidence type="ECO:0000256" key="2">
    <source>
        <dbReference type="ARBA" id="ARBA00004569"/>
    </source>
</evidence>
<evidence type="ECO:0000256" key="3">
    <source>
        <dbReference type="ARBA" id="ARBA00022630"/>
    </source>
</evidence>